<protein>
    <recommendedName>
        <fullName evidence="3">Secreted protein</fullName>
    </recommendedName>
</protein>
<evidence type="ECO:0000313" key="2">
    <source>
        <dbReference type="EMBL" id="JAH93231.1"/>
    </source>
</evidence>
<dbReference type="AlphaFoldDB" id="A0A0E9WSI5"/>
<reference evidence="2" key="2">
    <citation type="journal article" date="2015" name="Fish Shellfish Immunol.">
        <title>Early steps in the European eel (Anguilla anguilla)-Vibrio vulnificus interaction in the gills: Role of the RtxA13 toxin.</title>
        <authorList>
            <person name="Callol A."/>
            <person name="Pajuelo D."/>
            <person name="Ebbesson L."/>
            <person name="Teles M."/>
            <person name="MacKenzie S."/>
            <person name="Amaro C."/>
        </authorList>
    </citation>
    <scope>NUCLEOTIDE SEQUENCE</scope>
</reference>
<proteinExistence type="predicted"/>
<feature type="chain" id="PRO_5002434678" description="Secreted protein" evidence="1">
    <location>
        <begin position="20"/>
        <end position="82"/>
    </location>
</feature>
<accession>A0A0E9WSI5</accession>
<sequence length="82" mass="9576">MHIYNIGWSLSVYFLFTNAVRILQAGSTVHNNYYRMETAYTNSARIPQLFKGSKLHLTFSLHHGYAKWSWISSKVSFWVSQS</sequence>
<name>A0A0E9WSI5_ANGAN</name>
<evidence type="ECO:0008006" key="3">
    <source>
        <dbReference type="Google" id="ProtNLM"/>
    </source>
</evidence>
<keyword evidence="1" id="KW-0732">Signal</keyword>
<organism evidence="2">
    <name type="scientific">Anguilla anguilla</name>
    <name type="common">European freshwater eel</name>
    <name type="synonym">Muraena anguilla</name>
    <dbReference type="NCBI Taxonomy" id="7936"/>
    <lineage>
        <taxon>Eukaryota</taxon>
        <taxon>Metazoa</taxon>
        <taxon>Chordata</taxon>
        <taxon>Craniata</taxon>
        <taxon>Vertebrata</taxon>
        <taxon>Euteleostomi</taxon>
        <taxon>Actinopterygii</taxon>
        <taxon>Neopterygii</taxon>
        <taxon>Teleostei</taxon>
        <taxon>Anguilliformes</taxon>
        <taxon>Anguillidae</taxon>
        <taxon>Anguilla</taxon>
    </lineage>
</organism>
<dbReference type="EMBL" id="GBXM01015346">
    <property type="protein sequence ID" value="JAH93231.1"/>
    <property type="molecule type" value="Transcribed_RNA"/>
</dbReference>
<reference evidence="2" key="1">
    <citation type="submission" date="2014-11" db="EMBL/GenBank/DDBJ databases">
        <authorList>
            <person name="Amaro Gonzalez C."/>
        </authorList>
    </citation>
    <scope>NUCLEOTIDE SEQUENCE</scope>
</reference>
<feature type="signal peptide" evidence="1">
    <location>
        <begin position="1"/>
        <end position="19"/>
    </location>
</feature>
<evidence type="ECO:0000256" key="1">
    <source>
        <dbReference type="SAM" id="SignalP"/>
    </source>
</evidence>